<accession>A0A4D5S137</accession>
<protein>
    <submittedName>
        <fullName evidence="2">Uncharacterized protein</fullName>
    </submittedName>
</protein>
<dbReference type="AlphaFoldDB" id="A0A4D5S137"/>
<feature type="region of interest" description="Disordered" evidence="1">
    <location>
        <begin position="39"/>
        <end position="95"/>
    </location>
</feature>
<feature type="compositionally biased region" description="Basic residues" evidence="1">
    <location>
        <begin position="84"/>
        <end position="93"/>
    </location>
</feature>
<proteinExistence type="predicted"/>
<feature type="compositionally biased region" description="Basic and acidic residues" evidence="1">
    <location>
        <begin position="61"/>
        <end position="75"/>
    </location>
</feature>
<sequence>MVAIITGLVSRGRGAVPAVLVRSVRSLVTSTFPLTYRETVASHSSKNAPRRGVNRAAMAQRIRDSVKPRPRDDAVCAKPPTPGRQKKKKKKIGSSKTIEEPLAAIEVSCGGCV</sequence>
<evidence type="ECO:0000313" key="2">
    <source>
        <dbReference type="EMBL" id="MOY43218.1"/>
    </source>
</evidence>
<dbReference type="EMBL" id="GHJT01009247">
    <property type="protein sequence ID" value="MOY43218.1"/>
    <property type="molecule type" value="Transcribed_RNA"/>
</dbReference>
<name>A0A4D5S137_IXOSC</name>
<evidence type="ECO:0000256" key="1">
    <source>
        <dbReference type="SAM" id="MobiDB-lite"/>
    </source>
</evidence>
<reference evidence="2" key="1">
    <citation type="submission" date="2019-04" db="EMBL/GenBank/DDBJ databases">
        <title>An insight into the mialome of Ixodes scapularis.</title>
        <authorList>
            <person name="Ribeiro J.M."/>
            <person name="Mather T.N."/>
            <person name="Karim S."/>
        </authorList>
    </citation>
    <scope>NUCLEOTIDE SEQUENCE</scope>
</reference>
<organism evidence="2">
    <name type="scientific">Ixodes scapularis</name>
    <name type="common">Black-legged tick</name>
    <name type="synonym">Deer tick</name>
    <dbReference type="NCBI Taxonomy" id="6945"/>
    <lineage>
        <taxon>Eukaryota</taxon>
        <taxon>Metazoa</taxon>
        <taxon>Ecdysozoa</taxon>
        <taxon>Arthropoda</taxon>
        <taxon>Chelicerata</taxon>
        <taxon>Arachnida</taxon>
        <taxon>Acari</taxon>
        <taxon>Parasitiformes</taxon>
        <taxon>Ixodida</taxon>
        <taxon>Ixodoidea</taxon>
        <taxon>Ixodidae</taxon>
        <taxon>Ixodinae</taxon>
        <taxon>Ixodes</taxon>
    </lineage>
</organism>